<organism evidence="13 14">
    <name type="scientific">Candidatus Nitrospira nitrificans</name>
    <dbReference type="NCBI Taxonomy" id="1742973"/>
    <lineage>
        <taxon>Bacteria</taxon>
        <taxon>Pseudomonadati</taxon>
        <taxon>Nitrospirota</taxon>
        <taxon>Nitrospiria</taxon>
        <taxon>Nitrospirales</taxon>
        <taxon>Nitrospiraceae</taxon>
        <taxon>Nitrospira</taxon>
    </lineage>
</organism>
<dbReference type="GO" id="GO:0050918">
    <property type="term" value="P:positive chemotaxis"/>
    <property type="evidence" value="ECO:0007669"/>
    <property type="project" value="TreeGrafter"/>
</dbReference>
<accession>A0A0S4L4U8</accession>
<keyword evidence="13" id="KW-0282">Flagellum</keyword>
<dbReference type="Pfam" id="PF01052">
    <property type="entry name" value="FliMN_C"/>
    <property type="match status" value="1"/>
</dbReference>
<dbReference type="GO" id="GO:0003774">
    <property type="term" value="F:cytoskeletal motor activity"/>
    <property type="evidence" value="ECO:0007669"/>
    <property type="project" value="InterPro"/>
</dbReference>
<dbReference type="InterPro" id="IPR036429">
    <property type="entry name" value="SpoA-like_sf"/>
</dbReference>
<evidence type="ECO:0000256" key="6">
    <source>
        <dbReference type="ARBA" id="ARBA00022500"/>
    </source>
</evidence>
<evidence type="ECO:0000313" key="14">
    <source>
        <dbReference type="Proteomes" id="UP000198736"/>
    </source>
</evidence>
<comment type="function">
    <text evidence="10">FliM is one of three proteins (FliG, FliN, FliM) that forms the rotor-mounted switch complex (C ring), located at the base of the basal body. This complex interacts with the CheY and CheZ chemotaxis proteins, in addition to contacting components of the motor that determine the direction of flagellar rotation.</text>
</comment>
<keyword evidence="5" id="KW-1003">Cell membrane</keyword>
<protein>
    <recommendedName>
        <fullName evidence="4 11">Flagellar motor switch protein FliM</fullName>
    </recommendedName>
</protein>
<name>A0A0S4L4U8_9BACT</name>
<dbReference type="SUPFAM" id="SSF101801">
    <property type="entry name" value="Surface presentation of antigens (SPOA)"/>
    <property type="match status" value="1"/>
</dbReference>
<keyword evidence="7" id="KW-0283">Flagellar rotation</keyword>
<dbReference type="STRING" id="1742973.COMA2_10198"/>
<dbReference type="InterPro" id="IPR001543">
    <property type="entry name" value="FliN-like_C"/>
</dbReference>
<keyword evidence="14" id="KW-1185">Reference proteome</keyword>
<proteinExistence type="inferred from homology"/>
<dbReference type="NCBIfam" id="TIGR01397">
    <property type="entry name" value="fliM_switch"/>
    <property type="match status" value="1"/>
</dbReference>
<dbReference type="OrthoDB" id="9806941at2"/>
<dbReference type="PIRSF" id="PIRSF002888">
    <property type="entry name" value="FliM"/>
    <property type="match status" value="1"/>
</dbReference>
<dbReference type="GO" id="GO:0005886">
    <property type="term" value="C:plasma membrane"/>
    <property type="evidence" value="ECO:0007669"/>
    <property type="project" value="UniProtKB-SubCell"/>
</dbReference>
<evidence type="ECO:0000256" key="11">
    <source>
        <dbReference type="NCBIfam" id="TIGR01397"/>
    </source>
</evidence>
<comment type="similarity">
    <text evidence="3">Belongs to the FliM family.</text>
</comment>
<dbReference type="SUPFAM" id="SSF103039">
    <property type="entry name" value="CheC-like"/>
    <property type="match status" value="1"/>
</dbReference>
<dbReference type="RefSeq" id="WP_090893822.1">
    <property type="nucleotide sequence ID" value="NZ_CZPZ01000001.1"/>
</dbReference>
<dbReference type="EMBL" id="CZPZ01000001">
    <property type="protein sequence ID" value="CUS31608.1"/>
    <property type="molecule type" value="Genomic_DNA"/>
</dbReference>
<dbReference type="GO" id="GO:0071978">
    <property type="term" value="P:bacterial-type flagellum-dependent swarming motility"/>
    <property type="evidence" value="ECO:0007669"/>
    <property type="project" value="TreeGrafter"/>
</dbReference>
<evidence type="ECO:0000256" key="2">
    <source>
        <dbReference type="ARBA" id="ARBA00004202"/>
    </source>
</evidence>
<evidence type="ECO:0000256" key="10">
    <source>
        <dbReference type="ARBA" id="ARBA00025044"/>
    </source>
</evidence>
<dbReference type="Pfam" id="PF02154">
    <property type="entry name" value="FliM"/>
    <property type="match status" value="1"/>
</dbReference>
<evidence type="ECO:0000256" key="5">
    <source>
        <dbReference type="ARBA" id="ARBA00022475"/>
    </source>
</evidence>
<evidence type="ECO:0000259" key="12">
    <source>
        <dbReference type="Pfam" id="PF01052"/>
    </source>
</evidence>
<comment type="subcellular location">
    <subcellularLocation>
        <location evidence="1">Bacterial flagellum basal body</location>
    </subcellularLocation>
    <subcellularLocation>
        <location evidence="2">Cell membrane</location>
        <topology evidence="2">Peripheral membrane protein</topology>
    </subcellularLocation>
</comment>
<dbReference type="PRINTS" id="PR00955">
    <property type="entry name" value="FLGMOTORFLIM"/>
</dbReference>
<dbReference type="Gene3D" id="3.40.1550.10">
    <property type="entry name" value="CheC-like"/>
    <property type="match status" value="1"/>
</dbReference>
<evidence type="ECO:0000256" key="4">
    <source>
        <dbReference type="ARBA" id="ARBA00021898"/>
    </source>
</evidence>
<dbReference type="PANTHER" id="PTHR30034">
    <property type="entry name" value="FLAGELLAR MOTOR SWITCH PROTEIN FLIM"/>
    <property type="match status" value="1"/>
</dbReference>
<dbReference type="PANTHER" id="PTHR30034:SF6">
    <property type="entry name" value="YOP PROTEINS TRANSLOCATION PROTEIN Q"/>
    <property type="match status" value="1"/>
</dbReference>
<keyword evidence="8" id="KW-0472">Membrane</keyword>
<sequence>MEKILSQDEIDALLKGVVSGDVDTTPKDTAQEATGVKGYDLFNQERIIRGRMPTMEMINDRFIRRQSVVWTSMFREAVDFAVVGTQVIKFGEFLKKVPMPSSLNVFHMAPLRGSALFVMDAFLVYLIVDYFFGGKGQTHVKPEGRDFTPVQLRIIKKLLLHSLVDLEKAWHAVVPINVEYVRSESNPQFAMVVTSSEIVVVVTLQVILGETARELYIVYPYSMLEPIKEKLYSGLVSDQVDQNGEWIQRFRERLHDCPLPIAVRLGTATVTVKDVMNFAPGDVILLDQHPGDPLDCYIEGHHKFQGSPGVYKGNHACRVTKVVSSS</sequence>
<keyword evidence="9" id="KW-0975">Bacterial flagellum</keyword>
<dbReference type="CDD" id="cd17908">
    <property type="entry name" value="FliM"/>
    <property type="match status" value="1"/>
</dbReference>
<dbReference type="GO" id="GO:0009425">
    <property type="term" value="C:bacterial-type flagellum basal body"/>
    <property type="evidence" value="ECO:0007669"/>
    <property type="project" value="UniProtKB-SubCell"/>
</dbReference>
<evidence type="ECO:0000256" key="3">
    <source>
        <dbReference type="ARBA" id="ARBA00011049"/>
    </source>
</evidence>
<dbReference type="Proteomes" id="UP000198736">
    <property type="component" value="Unassembled WGS sequence"/>
</dbReference>
<dbReference type="Gene3D" id="2.30.330.10">
    <property type="entry name" value="SpoA-like"/>
    <property type="match status" value="1"/>
</dbReference>
<keyword evidence="6" id="KW-0145">Chemotaxis</keyword>
<feature type="domain" description="Flagellar motor switch protein FliN-like C-terminal" evidence="12">
    <location>
        <begin position="252"/>
        <end position="323"/>
    </location>
</feature>
<dbReference type="AlphaFoldDB" id="A0A0S4L4U8"/>
<gene>
    <name evidence="13" type="primary">fliM</name>
    <name evidence="13" type="ORF">COMA2_10198</name>
</gene>
<keyword evidence="13" id="KW-0966">Cell projection</keyword>
<evidence type="ECO:0000256" key="8">
    <source>
        <dbReference type="ARBA" id="ARBA00023136"/>
    </source>
</evidence>
<dbReference type="InterPro" id="IPR001689">
    <property type="entry name" value="Flag_FliM"/>
</dbReference>
<evidence type="ECO:0000313" key="13">
    <source>
        <dbReference type="EMBL" id="CUS31608.1"/>
    </source>
</evidence>
<keyword evidence="13" id="KW-0969">Cilium</keyword>
<evidence type="ECO:0000256" key="7">
    <source>
        <dbReference type="ARBA" id="ARBA00022779"/>
    </source>
</evidence>
<evidence type="ECO:0000256" key="9">
    <source>
        <dbReference type="ARBA" id="ARBA00023143"/>
    </source>
</evidence>
<evidence type="ECO:0000256" key="1">
    <source>
        <dbReference type="ARBA" id="ARBA00004117"/>
    </source>
</evidence>
<dbReference type="InterPro" id="IPR028976">
    <property type="entry name" value="CheC-like_sf"/>
</dbReference>
<reference evidence="14" key="1">
    <citation type="submission" date="2015-10" db="EMBL/GenBank/DDBJ databases">
        <authorList>
            <person name="Luecker S."/>
            <person name="Luecker S."/>
        </authorList>
    </citation>
    <scope>NUCLEOTIDE SEQUENCE [LARGE SCALE GENOMIC DNA]</scope>
</reference>